<feature type="transmembrane region" description="Helical" evidence="1">
    <location>
        <begin position="131"/>
        <end position="148"/>
    </location>
</feature>
<keyword evidence="3" id="KW-1185">Reference proteome</keyword>
<organism evidence="2 3">
    <name type="scientific">Flavobacterium agricola</name>
    <dbReference type="NCBI Taxonomy" id="2870839"/>
    <lineage>
        <taxon>Bacteria</taxon>
        <taxon>Pseudomonadati</taxon>
        <taxon>Bacteroidota</taxon>
        <taxon>Flavobacteriia</taxon>
        <taxon>Flavobacteriales</taxon>
        <taxon>Flavobacteriaceae</taxon>
        <taxon>Flavobacterium</taxon>
    </lineage>
</organism>
<keyword evidence="1" id="KW-1133">Transmembrane helix</keyword>
<feature type="transmembrane region" description="Helical" evidence="1">
    <location>
        <begin position="168"/>
        <end position="187"/>
    </location>
</feature>
<proteinExistence type="predicted"/>
<keyword evidence="1" id="KW-0472">Membrane</keyword>
<evidence type="ECO:0000313" key="3">
    <source>
        <dbReference type="Proteomes" id="UP001163328"/>
    </source>
</evidence>
<evidence type="ECO:0000313" key="2">
    <source>
        <dbReference type="EMBL" id="UYW00900.1"/>
    </source>
</evidence>
<feature type="transmembrane region" description="Helical" evidence="1">
    <location>
        <begin position="199"/>
        <end position="219"/>
    </location>
</feature>
<accession>A0ABY6LZL5</accession>
<sequence length="241" mass="28255">MTNHDNISTIPCVTSDQIDRLYCFTRKHFVEHYDLQTELVDHLARGIECQWEQNSALTFEEALQAEFKKFGVFGFSDIVAQRQAALQKRYHAFVWQHFKDFFTLPKVLFTISLLAIVAAVLPLFSAYYVESVLGISILLLFLVLFLTIKNKYQLKKTKNEKRWMMEDVIANMGGSAALFYIPIQVFFSTSMFLNLNQFWVNLLIAAFLVSWMLYSYIMIHVIPQKAQSYLQTIYPEYKYIM</sequence>
<name>A0ABY6LZL5_9FLAO</name>
<feature type="transmembrane region" description="Helical" evidence="1">
    <location>
        <begin position="107"/>
        <end position="125"/>
    </location>
</feature>
<dbReference type="Proteomes" id="UP001163328">
    <property type="component" value="Chromosome"/>
</dbReference>
<protein>
    <submittedName>
        <fullName evidence="2">Uncharacterized protein</fullName>
    </submittedName>
</protein>
<dbReference type="RefSeq" id="WP_264433127.1">
    <property type="nucleotide sequence ID" value="NZ_CP081495.1"/>
</dbReference>
<evidence type="ECO:0000256" key="1">
    <source>
        <dbReference type="SAM" id="Phobius"/>
    </source>
</evidence>
<reference evidence="2" key="1">
    <citation type="submission" date="2021-08" db="EMBL/GenBank/DDBJ databases">
        <title>Flavobacterium sp. strain CC-SYL302.</title>
        <authorList>
            <person name="Lin S.-Y."/>
            <person name="Lee T.-H."/>
            <person name="Young C.-C."/>
        </authorList>
    </citation>
    <scope>NUCLEOTIDE SEQUENCE</scope>
    <source>
        <strain evidence="2">CC-SYL302</strain>
    </source>
</reference>
<dbReference type="EMBL" id="CP081495">
    <property type="protein sequence ID" value="UYW00900.1"/>
    <property type="molecule type" value="Genomic_DNA"/>
</dbReference>
<gene>
    <name evidence="2" type="ORF">K5I29_10365</name>
</gene>
<keyword evidence="1" id="KW-0812">Transmembrane</keyword>